<dbReference type="STRING" id="1121442.SAMN02745702_01356"/>
<dbReference type="EMBL" id="FUYA01000011">
    <property type="protein sequence ID" value="SKA81851.1"/>
    <property type="molecule type" value="Genomic_DNA"/>
</dbReference>
<dbReference type="OrthoDB" id="8759063at2"/>
<dbReference type="Proteomes" id="UP000189733">
    <property type="component" value="Unassembled WGS sequence"/>
</dbReference>
<accession>A0A1T4W164</accession>
<proteinExistence type="predicted"/>
<organism evidence="1 3">
    <name type="scientific">Desulfobaculum bizertense DSM 18034</name>
    <dbReference type="NCBI Taxonomy" id="1121442"/>
    <lineage>
        <taxon>Bacteria</taxon>
        <taxon>Pseudomonadati</taxon>
        <taxon>Thermodesulfobacteriota</taxon>
        <taxon>Desulfovibrionia</taxon>
        <taxon>Desulfovibrionales</taxon>
        <taxon>Desulfovibrionaceae</taxon>
        <taxon>Desulfobaculum</taxon>
    </lineage>
</organism>
<name>A0A1T4W164_9BACT</name>
<evidence type="ECO:0000313" key="3">
    <source>
        <dbReference type="Proteomes" id="UP000189733"/>
    </source>
</evidence>
<protein>
    <submittedName>
        <fullName evidence="1">p2-like prophage tail protein X</fullName>
    </submittedName>
</protein>
<dbReference type="Pfam" id="PF05489">
    <property type="entry name" value="Phage_tail_X"/>
    <property type="match status" value="1"/>
</dbReference>
<sequence>MQYRTKAGDMLDAVCFDFYGRTAGVVEKVLEANPRLSECGPVFEAGVLIELPELPDPEPSEGVSLWD</sequence>
<dbReference type="AlphaFoldDB" id="A0A1T4W164"/>
<evidence type="ECO:0000313" key="1">
    <source>
        <dbReference type="EMBL" id="SKA70879.1"/>
    </source>
</evidence>
<dbReference type="InterPro" id="IPR008861">
    <property type="entry name" value="GpX-like"/>
</dbReference>
<reference evidence="1 3" key="1">
    <citation type="submission" date="2017-02" db="EMBL/GenBank/DDBJ databases">
        <authorList>
            <person name="Peterson S.W."/>
        </authorList>
    </citation>
    <scope>NUCLEOTIDE SEQUENCE [LARGE SCALE GENOMIC DNA]</scope>
    <source>
        <strain evidence="1 3">DSM 18034</strain>
    </source>
</reference>
<dbReference type="EMBL" id="FUYA01000004">
    <property type="protein sequence ID" value="SKA70879.1"/>
    <property type="molecule type" value="Genomic_DNA"/>
</dbReference>
<evidence type="ECO:0000313" key="2">
    <source>
        <dbReference type="EMBL" id="SKA81851.1"/>
    </source>
</evidence>
<gene>
    <name evidence="1" type="ORF">SAMN02745702_01356</name>
    <name evidence="2" type="ORF">SAMN02745702_02763</name>
</gene>
<dbReference type="RefSeq" id="WP_078684659.1">
    <property type="nucleotide sequence ID" value="NZ_FUYA01000004.1"/>
</dbReference>
<keyword evidence="3" id="KW-1185">Reference proteome</keyword>